<dbReference type="Proteomes" id="UP000315353">
    <property type="component" value="Unassembled WGS sequence"/>
</dbReference>
<dbReference type="KEGG" id="cfc:CFLV_09370"/>
<evidence type="ECO:0000256" key="1">
    <source>
        <dbReference type="SAM" id="Coils"/>
    </source>
</evidence>
<dbReference type="EMBL" id="CP009246">
    <property type="protein sequence ID" value="APT87376.1"/>
    <property type="molecule type" value="Genomic_DNA"/>
</dbReference>
<accession>A0A1L7CNF3</accession>
<keyword evidence="5" id="KW-1185">Reference proteome</keyword>
<keyword evidence="2" id="KW-0472">Membrane</keyword>
<feature type="transmembrane region" description="Helical" evidence="2">
    <location>
        <begin position="6"/>
        <end position="26"/>
    </location>
</feature>
<keyword evidence="2" id="KW-0812">Transmembrane</keyword>
<evidence type="ECO:0000313" key="5">
    <source>
        <dbReference type="Proteomes" id="UP000185479"/>
    </source>
</evidence>
<dbReference type="EMBL" id="BJNB01000016">
    <property type="protein sequence ID" value="GEB97788.1"/>
    <property type="molecule type" value="Genomic_DNA"/>
</dbReference>
<dbReference type="AlphaFoldDB" id="A0A1L7CNF3"/>
<keyword evidence="1" id="KW-0175">Coiled coil</keyword>
<sequence>MIPDWLQTLLAGGGLVAITSVLVALIGKQGKKEEGKTATQQSLIDDLAERVDKQDAKIEGLTRNVEALRSDLHSEQTHSHRLRLRLHTFLDYLQRVTVWRAAQPPEHLAGVPDLPDVEDLAEILAYEPTYRARDEPQP</sequence>
<protein>
    <submittedName>
        <fullName evidence="3">Uncharacterized protein</fullName>
    </submittedName>
</protein>
<reference evidence="4 6" key="2">
    <citation type="submission" date="2019-06" db="EMBL/GenBank/DDBJ databases">
        <title>Whole genome shotgun sequence of Corynebacterium flavescens NBRC 14136.</title>
        <authorList>
            <person name="Hosoyama A."/>
            <person name="Uohara A."/>
            <person name="Ohji S."/>
            <person name="Ichikawa N."/>
        </authorList>
    </citation>
    <scope>NUCLEOTIDE SEQUENCE [LARGE SCALE GENOMIC DNA]</scope>
    <source>
        <strain evidence="4 6">NBRC 14136</strain>
    </source>
</reference>
<evidence type="ECO:0000256" key="2">
    <source>
        <dbReference type="SAM" id="Phobius"/>
    </source>
</evidence>
<proteinExistence type="predicted"/>
<evidence type="ECO:0000313" key="3">
    <source>
        <dbReference type="EMBL" id="APT87376.1"/>
    </source>
</evidence>
<organism evidence="3 5">
    <name type="scientific">Corynebacterium flavescens</name>
    <dbReference type="NCBI Taxonomy" id="28028"/>
    <lineage>
        <taxon>Bacteria</taxon>
        <taxon>Bacillati</taxon>
        <taxon>Actinomycetota</taxon>
        <taxon>Actinomycetes</taxon>
        <taxon>Mycobacteriales</taxon>
        <taxon>Corynebacteriaceae</taxon>
        <taxon>Corynebacterium</taxon>
    </lineage>
</organism>
<dbReference type="Proteomes" id="UP000185479">
    <property type="component" value="Chromosome"/>
</dbReference>
<keyword evidence="2" id="KW-1133">Transmembrane helix</keyword>
<feature type="coiled-coil region" evidence="1">
    <location>
        <begin position="44"/>
        <end position="71"/>
    </location>
</feature>
<gene>
    <name evidence="4" type="ORF">CFL01nite_12830</name>
    <name evidence="3" type="ORF">CFLV_09370</name>
</gene>
<evidence type="ECO:0000313" key="6">
    <source>
        <dbReference type="Proteomes" id="UP000315353"/>
    </source>
</evidence>
<name>A0A1L7CNF3_CORFL</name>
<evidence type="ECO:0000313" key="4">
    <source>
        <dbReference type="EMBL" id="GEB97788.1"/>
    </source>
</evidence>
<reference evidence="3 5" key="1">
    <citation type="submission" date="2014-08" db="EMBL/GenBank/DDBJ databases">
        <title>Complete genome sequence of Corynebacterium flavescens OJ8(T)(=DSM 20296(T)), isolated from cheese.</title>
        <authorList>
            <person name="Ruckert C."/>
            <person name="Albersmeier A."/>
            <person name="Winkler A."/>
            <person name="Kalinowski J."/>
        </authorList>
    </citation>
    <scope>NUCLEOTIDE SEQUENCE [LARGE SCALE GENOMIC DNA]</scope>
    <source>
        <strain evidence="3 5">OJ8</strain>
    </source>
</reference>